<feature type="non-terminal residue" evidence="12">
    <location>
        <position position="249"/>
    </location>
</feature>
<dbReference type="SUPFAM" id="SSF56112">
    <property type="entry name" value="Protein kinase-like (PK-like)"/>
    <property type="match status" value="1"/>
</dbReference>
<proteinExistence type="inferred from homology"/>
<dbReference type="OMA" id="NNKDIWA"/>
<dbReference type="InterPro" id="IPR000719">
    <property type="entry name" value="Prot_kinase_dom"/>
</dbReference>
<keyword evidence="4 9" id="KW-0547">Nucleotide-binding</keyword>
<dbReference type="RefSeq" id="XP_005849160.1">
    <property type="nucleotide sequence ID" value="XM_005849098.1"/>
</dbReference>
<dbReference type="InParanoid" id="E1ZAG8"/>
<name>E1ZAG8_CHLVA</name>
<evidence type="ECO:0000313" key="13">
    <source>
        <dbReference type="Proteomes" id="UP000008141"/>
    </source>
</evidence>
<organism evidence="13">
    <name type="scientific">Chlorella variabilis</name>
    <name type="common">Green alga</name>
    <dbReference type="NCBI Taxonomy" id="554065"/>
    <lineage>
        <taxon>Eukaryota</taxon>
        <taxon>Viridiplantae</taxon>
        <taxon>Chlorophyta</taxon>
        <taxon>core chlorophytes</taxon>
        <taxon>Trebouxiophyceae</taxon>
        <taxon>Chlorellales</taxon>
        <taxon>Chlorellaceae</taxon>
        <taxon>Chlorella clade</taxon>
        <taxon>Chlorella</taxon>
    </lineage>
</organism>
<dbReference type="PANTHER" id="PTHR44899">
    <property type="entry name" value="CAMK FAMILY PROTEIN KINASE"/>
    <property type="match status" value="1"/>
</dbReference>
<dbReference type="PROSITE" id="PS50011">
    <property type="entry name" value="PROTEIN_KINASE_DOM"/>
    <property type="match status" value="1"/>
</dbReference>
<evidence type="ECO:0000259" key="11">
    <source>
        <dbReference type="PROSITE" id="PS50011"/>
    </source>
</evidence>
<evidence type="ECO:0000256" key="9">
    <source>
        <dbReference type="PROSITE-ProRule" id="PRU10141"/>
    </source>
</evidence>
<keyword evidence="5" id="KW-0418">Kinase</keyword>
<dbReference type="InterPro" id="IPR011009">
    <property type="entry name" value="Kinase-like_dom_sf"/>
</dbReference>
<dbReference type="PROSITE" id="PS00107">
    <property type="entry name" value="PROTEIN_KINASE_ATP"/>
    <property type="match status" value="1"/>
</dbReference>
<comment type="catalytic activity">
    <reaction evidence="7">
        <text>L-threonyl-[protein] + ATP = O-phospho-L-threonyl-[protein] + ADP + H(+)</text>
        <dbReference type="Rhea" id="RHEA:46608"/>
        <dbReference type="Rhea" id="RHEA-COMP:11060"/>
        <dbReference type="Rhea" id="RHEA-COMP:11605"/>
        <dbReference type="ChEBI" id="CHEBI:15378"/>
        <dbReference type="ChEBI" id="CHEBI:30013"/>
        <dbReference type="ChEBI" id="CHEBI:30616"/>
        <dbReference type="ChEBI" id="CHEBI:61977"/>
        <dbReference type="ChEBI" id="CHEBI:456216"/>
        <dbReference type="EC" id="2.7.11.1"/>
    </reaction>
</comment>
<dbReference type="InterPro" id="IPR017441">
    <property type="entry name" value="Protein_kinase_ATP_BS"/>
</dbReference>
<evidence type="ECO:0000256" key="8">
    <source>
        <dbReference type="ARBA" id="ARBA00048679"/>
    </source>
</evidence>
<comment type="similarity">
    <text evidence="10">Belongs to the protein kinase superfamily.</text>
</comment>
<evidence type="ECO:0000256" key="3">
    <source>
        <dbReference type="ARBA" id="ARBA00022679"/>
    </source>
</evidence>
<evidence type="ECO:0000256" key="1">
    <source>
        <dbReference type="ARBA" id="ARBA00012513"/>
    </source>
</evidence>
<sequence>LRELGRGAWGTVYVARRQQDGQLYAVKAVELQGLSRRDQLAAVLSSLDSPHIVKYYDSYLHGGQLHIVQELCGGGSLHAAIRRARRPLPEDAIWRVLLHTALALHHMHSRRMLHRDVKTMNIFLSTPLDQQGGQQQQRFKLGDVGVSKVLEEGRSHASTLIGTPYYLSPELAQELPYGPPSDMWALGVVLYECATLRQPFDGRSQASLIMKILRGRYEPVVGLSADLTAIIHRLLSQAAARRPSADTLL</sequence>
<evidence type="ECO:0000256" key="10">
    <source>
        <dbReference type="RuleBase" id="RU000304"/>
    </source>
</evidence>
<keyword evidence="13" id="KW-1185">Reference proteome</keyword>
<dbReference type="EMBL" id="GL433840">
    <property type="protein sequence ID" value="EFN57058.1"/>
    <property type="molecule type" value="Genomic_DNA"/>
</dbReference>
<dbReference type="EC" id="2.7.11.1" evidence="1"/>
<reference evidence="12 13" key="1">
    <citation type="journal article" date="2010" name="Plant Cell">
        <title>The Chlorella variabilis NC64A genome reveals adaptation to photosymbiosis, coevolution with viruses, and cryptic sex.</title>
        <authorList>
            <person name="Blanc G."/>
            <person name="Duncan G."/>
            <person name="Agarkova I."/>
            <person name="Borodovsky M."/>
            <person name="Gurnon J."/>
            <person name="Kuo A."/>
            <person name="Lindquist E."/>
            <person name="Lucas S."/>
            <person name="Pangilinan J."/>
            <person name="Polle J."/>
            <person name="Salamov A."/>
            <person name="Terry A."/>
            <person name="Yamada T."/>
            <person name="Dunigan D.D."/>
            <person name="Grigoriev I.V."/>
            <person name="Claverie J.M."/>
            <person name="Van Etten J.L."/>
        </authorList>
    </citation>
    <scope>NUCLEOTIDE SEQUENCE [LARGE SCALE GENOMIC DNA]</scope>
    <source>
        <strain evidence="12 13">NC64A</strain>
    </source>
</reference>
<dbReference type="InterPro" id="IPR008271">
    <property type="entry name" value="Ser/Thr_kinase_AS"/>
</dbReference>
<evidence type="ECO:0000256" key="4">
    <source>
        <dbReference type="ARBA" id="ARBA00022741"/>
    </source>
</evidence>
<feature type="domain" description="Protein kinase" evidence="11">
    <location>
        <begin position="1"/>
        <end position="249"/>
    </location>
</feature>
<evidence type="ECO:0000256" key="6">
    <source>
        <dbReference type="ARBA" id="ARBA00022840"/>
    </source>
</evidence>
<dbReference type="OrthoDB" id="248923at2759"/>
<dbReference type="KEGG" id="cvr:CHLNCDRAFT_11072"/>
<dbReference type="Gene3D" id="1.10.510.10">
    <property type="entry name" value="Transferase(Phosphotransferase) domain 1"/>
    <property type="match status" value="1"/>
</dbReference>
<feature type="binding site" evidence="9">
    <location>
        <position position="27"/>
    </location>
    <ligand>
        <name>ATP</name>
        <dbReference type="ChEBI" id="CHEBI:30616"/>
    </ligand>
</feature>
<dbReference type="Pfam" id="PF00069">
    <property type="entry name" value="Pkinase"/>
    <property type="match status" value="1"/>
</dbReference>
<dbReference type="GeneID" id="17356419"/>
<keyword evidence="3" id="KW-0808">Transferase</keyword>
<comment type="catalytic activity">
    <reaction evidence="8">
        <text>L-seryl-[protein] + ATP = O-phospho-L-seryl-[protein] + ADP + H(+)</text>
        <dbReference type="Rhea" id="RHEA:17989"/>
        <dbReference type="Rhea" id="RHEA-COMP:9863"/>
        <dbReference type="Rhea" id="RHEA-COMP:11604"/>
        <dbReference type="ChEBI" id="CHEBI:15378"/>
        <dbReference type="ChEBI" id="CHEBI:29999"/>
        <dbReference type="ChEBI" id="CHEBI:30616"/>
        <dbReference type="ChEBI" id="CHEBI:83421"/>
        <dbReference type="ChEBI" id="CHEBI:456216"/>
        <dbReference type="EC" id="2.7.11.1"/>
    </reaction>
</comment>
<gene>
    <name evidence="12" type="ORF">CHLNCDRAFT_11072</name>
</gene>
<dbReference type="PROSITE" id="PS00108">
    <property type="entry name" value="PROTEIN_KINASE_ST"/>
    <property type="match status" value="1"/>
</dbReference>
<accession>E1ZAG8</accession>
<protein>
    <recommendedName>
        <fullName evidence="1">non-specific serine/threonine protein kinase</fullName>
        <ecNumber evidence="1">2.7.11.1</ecNumber>
    </recommendedName>
</protein>
<dbReference type="PANTHER" id="PTHR44899:SF7">
    <property type="entry name" value="NIMA-RELATED KINASE"/>
    <property type="match status" value="1"/>
</dbReference>
<dbReference type="STRING" id="554065.E1ZAG8"/>
<dbReference type="AlphaFoldDB" id="E1ZAG8"/>
<dbReference type="GO" id="GO:0004674">
    <property type="term" value="F:protein serine/threonine kinase activity"/>
    <property type="evidence" value="ECO:0007669"/>
    <property type="project" value="UniProtKB-KW"/>
</dbReference>
<dbReference type="GO" id="GO:0005524">
    <property type="term" value="F:ATP binding"/>
    <property type="evidence" value="ECO:0007669"/>
    <property type="project" value="UniProtKB-UniRule"/>
</dbReference>
<keyword evidence="2 10" id="KW-0723">Serine/threonine-protein kinase</keyword>
<dbReference type="Proteomes" id="UP000008141">
    <property type="component" value="Unassembled WGS sequence"/>
</dbReference>
<evidence type="ECO:0000256" key="7">
    <source>
        <dbReference type="ARBA" id="ARBA00047899"/>
    </source>
</evidence>
<dbReference type="eggNOG" id="KOG0589">
    <property type="taxonomic scope" value="Eukaryota"/>
</dbReference>
<evidence type="ECO:0000256" key="5">
    <source>
        <dbReference type="ARBA" id="ARBA00022777"/>
    </source>
</evidence>
<keyword evidence="6 9" id="KW-0067">ATP-binding</keyword>
<evidence type="ECO:0000313" key="12">
    <source>
        <dbReference type="EMBL" id="EFN57058.1"/>
    </source>
</evidence>
<dbReference type="InterPro" id="IPR051131">
    <property type="entry name" value="NEK_Ser/Thr_kinase_NIMA"/>
</dbReference>
<dbReference type="SMART" id="SM00220">
    <property type="entry name" value="S_TKc"/>
    <property type="match status" value="1"/>
</dbReference>
<feature type="non-terminal residue" evidence="12">
    <location>
        <position position="1"/>
    </location>
</feature>
<evidence type="ECO:0000256" key="2">
    <source>
        <dbReference type="ARBA" id="ARBA00022527"/>
    </source>
</evidence>